<keyword evidence="3" id="KW-1185">Reference proteome</keyword>
<dbReference type="SMART" id="SM00953">
    <property type="entry name" value="RES"/>
    <property type="match status" value="1"/>
</dbReference>
<dbReference type="AlphaFoldDB" id="A0A239L8Q0"/>
<dbReference type="InterPro" id="IPR014914">
    <property type="entry name" value="RES_dom"/>
</dbReference>
<sequence>MIVYRLTLPKYADDLSGMGAALFGGRWNSIGNFMLYTAQTSSLSILEHLVHITGADSFKYLLLALNVDENQVEDLRTSLPENWKSDENTTSKIGDQWIKNQFSAILKVPSAINPLESNFLINPNHPDLKMEIVNQDWFVYDRRLMKS</sequence>
<evidence type="ECO:0000313" key="3">
    <source>
        <dbReference type="Proteomes" id="UP000198393"/>
    </source>
</evidence>
<dbReference type="OrthoDB" id="9789501at2"/>
<dbReference type="Pfam" id="PF08808">
    <property type="entry name" value="RES"/>
    <property type="match status" value="1"/>
</dbReference>
<evidence type="ECO:0000313" key="2">
    <source>
        <dbReference type="EMBL" id="SNT26223.1"/>
    </source>
</evidence>
<proteinExistence type="predicted"/>
<evidence type="ECO:0000259" key="1">
    <source>
        <dbReference type="SMART" id="SM00953"/>
    </source>
</evidence>
<name>A0A239L8Q0_EKHLU</name>
<dbReference type="Proteomes" id="UP000198393">
    <property type="component" value="Unassembled WGS sequence"/>
</dbReference>
<dbReference type="EMBL" id="FZPD01000005">
    <property type="protein sequence ID" value="SNT26223.1"/>
    <property type="molecule type" value="Genomic_DNA"/>
</dbReference>
<reference evidence="2 3" key="1">
    <citation type="submission" date="2017-06" db="EMBL/GenBank/DDBJ databases">
        <authorList>
            <person name="Kim H.J."/>
            <person name="Triplett B.A."/>
        </authorList>
    </citation>
    <scope>NUCLEOTIDE SEQUENCE [LARGE SCALE GENOMIC DNA]</scope>
    <source>
        <strain evidence="2 3">DSM 19307</strain>
    </source>
</reference>
<feature type="domain" description="RES" evidence="1">
    <location>
        <begin position="14"/>
        <end position="135"/>
    </location>
</feature>
<dbReference type="RefSeq" id="WP_089357714.1">
    <property type="nucleotide sequence ID" value="NZ_FZPD01000005.1"/>
</dbReference>
<accession>A0A239L8Q0</accession>
<organism evidence="2 3">
    <name type="scientific">Ekhidna lutea</name>
    <dbReference type="NCBI Taxonomy" id="447679"/>
    <lineage>
        <taxon>Bacteria</taxon>
        <taxon>Pseudomonadati</taxon>
        <taxon>Bacteroidota</taxon>
        <taxon>Cytophagia</taxon>
        <taxon>Cytophagales</taxon>
        <taxon>Reichenbachiellaceae</taxon>
        <taxon>Ekhidna</taxon>
    </lineage>
</organism>
<protein>
    <submittedName>
        <fullName evidence="2">RES domain-containing protein</fullName>
    </submittedName>
</protein>
<gene>
    <name evidence="2" type="ORF">SAMN05421640_3023</name>
</gene>